<dbReference type="Proteomes" id="UP001438707">
    <property type="component" value="Unassembled WGS sequence"/>
</dbReference>
<comment type="caution">
    <text evidence="2">The sequence shown here is derived from an EMBL/GenBank/DDBJ whole genome shotgun (WGS) entry which is preliminary data.</text>
</comment>
<protein>
    <submittedName>
        <fullName evidence="2">Uncharacterized protein</fullName>
    </submittedName>
</protein>
<keyword evidence="1" id="KW-0812">Transmembrane</keyword>
<proteinExistence type="predicted"/>
<dbReference type="EMBL" id="JALJOS010000003">
    <property type="protein sequence ID" value="KAK9841369.1"/>
    <property type="molecule type" value="Genomic_DNA"/>
</dbReference>
<accession>A0AAW1S616</accession>
<keyword evidence="3" id="KW-1185">Reference proteome</keyword>
<gene>
    <name evidence="2" type="ORF">WJX74_004624</name>
</gene>
<evidence type="ECO:0000256" key="1">
    <source>
        <dbReference type="SAM" id="Phobius"/>
    </source>
</evidence>
<reference evidence="2 3" key="1">
    <citation type="journal article" date="2024" name="Nat. Commun.">
        <title>Phylogenomics reveals the evolutionary origins of lichenization in chlorophyte algae.</title>
        <authorList>
            <person name="Puginier C."/>
            <person name="Libourel C."/>
            <person name="Otte J."/>
            <person name="Skaloud P."/>
            <person name="Haon M."/>
            <person name="Grisel S."/>
            <person name="Petersen M."/>
            <person name="Berrin J.G."/>
            <person name="Delaux P.M."/>
            <person name="Dal Grande F."/>
            <person name="Keller J."/>
        </authorList>
    </citation>
    <scope>NUCLEOTIDE SEQUENCE [LARGE SCALE GENOMIC DNA]</scope>
    <source>
        <strain evidence="2 3">SAG 2145</strain>
    </source>
</reference>
<dbReference type="AlphaFoldDB" id="A0AAW1S616"/>
<name>A0AAW1S616_9CHLO</name>
<evidence type="ECO:0000313" key="3">
    <source>
        <dbReference type="Proteomes" id="UP001438707"/>
    </source>
</evidence>
<feature type="transmembrane region" description="Helical" evidence="1">
    <location>
        <begin position="71"/>
        <end position="92"/>
    </location>
</feature>
<keyword evidence="1" id="KW-0472">Membrane</keyword>
<organism evidence="2 3">
    <name type="scientific">Apatococcus lobatus</name>
    <dbReference type="NCBI Taxonomy" id="904363"/>
    <lineage>
        <taxon>Eukaryota</taxon>
        <taxon>Viridiplantae</taxon>
        <taxon>Chlorophyta</taxon>
        <taxon>core chlorophytes</taxon>
        <taxon>Trebouxiophyceae</taxon>
        <taxon>Chlorellales</taxon>
        <taxon>Chlorellaceae</taxon>
        <taxon>Apatococcus</taxon>
    </lineage>
</organism>
<sequence>MLIVQPRLAVRHPPQASLRSLGRPACTTITRRSRQASAQAVRRAGAGYVMVGGGLRVPVPRFLRPGREPSGWDGLVLCLGFLLVYTEVIYLLHVL</sequence>
<evidence type="ECO:0000313" key="2">
    <source>
        <dbReference type="EMBL" id="KAK9841369.1"/>
    </source>
</evidence>
<keyword evidence="1" id="KW-1133">Transmembrane helix</keyword>